<name>A0A1V9YQ29_ACHHY</name>
<gene>
    <name evidence="1" type="ORF">ACHHYP_07984</name>
</gene>
<keyword evidence="2" id="KW-1185">Reference proteome</keyword>
<accession>A0A1V9YQ29</accession>
<reference evidence="1 2" key="1">
    <citation type="journal article" date="2014" name="Genome Biol. Evol.">
        <title>The secreted proteins of Achlya hypogyna and Thraustotheca clavata identify the ancestral oomycete secretome and reveal gene acquisitions by horizontal gene transfer.</title>
        <authorList>
            <person name="Misner I."/>
            <person name="Blouin N."/>
            <person name="Leonard G."/>
            <person name="Richards T.A."/>
            <person name="Lane C.E."/>
        </authorList>
    </citation>
    <scope>NUCLEOTIDE SEQUENCE [LARGE SCALE GENOMIC DNA]</scope>
    <source>
        <strain evidence="1 2">ATCC 48635</strain>
    </source>
</reference>
<evidence type="ECO:0000313" key="2">
    <source>
        <dbReference type="Proteomes" id="UP000243579"/>
    </source>
</evidence>
<dbReference type="EMBL" id="JNBR01001422">
    <property type="protein sequence ID" value="OQR87846.1"/>
    <property type="molecule type" value="Genomic_DNA"/>
</dbReference>
<dbReference type="Proteomes" id="UP000243579">
    <property type="component" value="Unassembled WGS sequence"/>
</dbReference>
<evidence type="ECO:0000313" key="1">
    <source>
        <dbReference type="EMBL" id="OQR87846.1"/>
    </source>
</evidence>
<organism evidence="1 2">
    <name type="scientific">Achlya hypogyna</name>
    <name type="common">Oomycete</name>
    <name type="synonym">Protoachlya hypogyna</name>
    <dbReference type="NCBI Taxonomy" id="1202772"/>
    <lineage>
        <taxon>Eukaryota</taxon>
        <taxon>Sar</taxon>
        <taxon>Stramenopiles</taxon>
        <taxon>Oomycota</taxon>
        <taxon>Saprolegniomycetes</taxon>
        <taxon>Saprolegniales</taxon>
        <taxon>Achlyaceae</taxon>
        <taxon>Achlya</taxon>
    </lineage>
</organism>
<proteinExistence type="predicted"/>
<comment type="caution">
    <text evidence="1">The sequence shown here is derived from an EMBL/GenBank/DDBJ whole genome shotgun (WGS) entry which is preliminary data.</text>
</comment>
<protein>
    <submittedName>
        <fullName evidence="1">Uncharacterized protein</fullName>
    </submittedName>
</protein>
<dbReference type="AlphaFoldDB" id="A0A1V9YQ29"/>
<sequence length="171" mass="17926">MTTVATADYTPSPEAYLVGLFDVPDVKVEMQVNPGTEAYLVGLFEATRAISSKYICAALGSQVSKVNIVVQPEFWEYITEPESGKLGDTSAVVGKVEYFVEGTNTPEACNIQLVPGGSGVAPVPYPVNINVSSIAISGTVTKPNAIIVHVDGGYGFGTAKIDTKSLTTSFA</sequence>